<evidence type="ECO:0000313" key="2">
    <source>
        <dbReference type="Proteomes" id="UP001187343"/>
    </source>
</evidence>
<organism evidence="1 2">
    <name type="scientific">Cirrhinus molitorella</name>
    <name type="common">mud carp</name>
    <dbReference type="NCBI Taxonomy" id="172907"/>
    <lineage>
        <taxon>Eukaryota</taxon>
        <taxon>Metazoa</taxon>
        <taxon>Chordata</taxon>
        <taxon>Craniata</taxon>
        <taxon>Vertebrata</taxon>
        <taxon>Euteleostomi</taxon>
        <taxon>Actinopterygii</taxon>
        <taxon>Neopterygii</taxon>
        <taxon>Teleostei</taxon>
        <taxon>Ostariophysi</taxon>
        <taxon>Cypriniformes</taxon>
        <taxon>Cyprinidae</taxon>
        <taxon>Labeoninae</taxon>
        <taxon>Labeonini</taxon>
        <taxon>Cirrhinus</taxon>
    </lineage>
</organism>
<sequence>MRADRCPARVLISSEALCAVVLRTRDQTGAQIASAWSAGAVCSERTGTHTRFTAGQVPPGSRVSRDSLRYALCSSVCRCGWSVLVCSCYWKQVDHGCVCVCELFIKRAFCESGAHQHSGYNSFPVDTDAHKDSHSKLTLNVRFNCSGIFH</sequence>
<dbReference type="EMBL" id="JAUYZG010000025">
    <property type="protein sequence ID" value="KAK2866931.1"/>
    <property type="molecule type" value="Genomic_DNA"/>
</dbReference>
<dbReference type="Proteomes" id="UP001187343">
    <property type="component" value="Unassembled WGS sequence"/>
</dbReference>
<evidence type="ECO:0000313" key="1">
    <source>
        <dbReference type="EMBL" id="KAK2866931.1"/>
    </source>
</evidence>
<accession>A0AA88NYV6</accession>
<dbReference type="AlphaFoldDB" id="A0AA88NYV6"/>
<name>A0AA88NYV6_9TELE</name>
<gene>
    <name evidence="1" type="ORF">Q8A67_025048</name>
</gene>
<protein>
    <submittedName>
        <fullName evidence="1">Uncharacterized protein</fullName>
    </submittedName>
</protein>
<keyword evidence="2" id="KW-1185">Reference proteome</keyword>
<reference evidence="1" key="1">
    <citation type="submission" date="2023-08" db="EMBL/GenBank/DDBJ databases">
        <title>Chromosome-level Genome Assembly of mud carp (Cirrhinus molitorella).</title>
        <authorList>
            <person name="Liu H."/>
        </authorList>
    </citation>
    <scope>NUCLEOTIDE SEQUENCE</scope>
    <source>
        <strain evidence="1">Prfri</strain>
        <tissue evidence="1">Muscle</tissue>
    </source>
</reference>
<proteinExistence type="predicted"/>
<comment type="caution">
    <text evidence="1">The sequence shown here is derived from an EMBL/GenBank/DDBJ whole genome shotgun (WGS) entry which is preliminary data.</text>
</comment>